<accession>A0ABY9TEV7</accession>
<reference evidence="3" key="1">
    <citation type="submission" date="2023-09" db="EMBL/GenBank/DDBJ databases">
        <authorList>
            <person name="Li S."/>
            <person name="Li X."/>
            <person name="Zhang C."/>
            <person name="Zhao Z."/>
        </authorList>
    </citation>
    <scope>NUCLEOTIDE SEQUENCE [LARGE SCALE GENOMIC DNA]</scope>
    <source>
        <strain evidence="3">SQ345</strain>
    </source>
</reference>
<evidence type="ECO:0000313" key="3">
    <source>
        <dbReference type="Proteomes" id="UP001248581"/>
    </source>
</evidence>
<dbReference type="EMBL" id="CP134146">
    <property type="protein sequence ID" value="WNC66808.1"/>
    <property type="molecule type" value="Genomic_DNA"/>
</dbReference>
<dbReference type="CDD" id="cd02966">
    <property type="entry name" value="TlpA_like_family"/>
    <property type="match status" value="1"/>
</dbReference>
<dbReference type="Pfam" id="PF00578">
    <property type="entry name" value="AhpC-TSA"/>
    <property type="match status" value="1"/>
</dbReference>
<evidence type="ECO:0000313" key="2">
    <source>
        <dbReference type="EMBL" id="WNC66808.1"/>
    </source>
</evidence>
<dbReference type="RefSeq" id="WP_348385973.1">
    <property type="nucleotide sequence ID" value="NZ_CP134146.1"/>
</dbReference>
<dbReference type="SUPFAM" id="SSF52833">
    <property type="entry name" value="Thioredoxin-like"/>
    <property type="match status" value="1"/>
</dbReference>
<dbReference type="InterPro" id="IPR000866">
    <property type="entry name" value="AhpC/TSA"/>
</dbReference>
<proteinExistence type="predicted"/>
<dbReference type="InterPro" id="IPR013766">
    <property type="entry name" value="Thioredoxin_domain"/>
</dbReference>
<dbReference type="PANTHER" id="PTHR42852:SF17">
    <property type="entry name" value="THIOREDOXIN-LIKE PROTEIN HI_1115"/>
    <property type="match status" value="1"/>
</dbReference>
<gene>
    <name evidence="2" type="ORF">RI845_09615</name>
</gene>
<dbReference type="PANTHER" id="PTHR42852">
    <property type="entry name" value="THIOL:DISULFIDE INTERCHANGE PROTEIN DSBE"/>
    <property type="match status" value="1"/>
</dbReference>
<evidence type="ECO:0000259" key="1">
    <source>
        <dbReference type="PROSITE" id="PS51352"/>
    </source>
</evidence>
<dbReference type="InterPro" id="IPR050553">
    <property type="entry name" value="Thioredoxin_ResA/DsbE_sf"/>
</dbReference>
<organism evidence="2 3">
    <name type="scientific">Thalassotalea nanhaiensis</name>
    <dbReference type="NCBI Taxonomy" id="3065648"/>
    <lineage>
        <taxon>Bacteria</taxon>
        <taxon>Pseudomonadati</taxon>
        <taxon>Pseudomonadota</taxon>
        <taxon>Gammaproteobacteria</taxon>
        <taxon>Alteromonadales</taxon>
        <taxon>Colwelliaceae</taxon>
        <taxon>Thalassotalea</taxon>
    </lineage>
</organism>
<keyword evidence="3" id="KW-1185">Reference proteome</keyword>
<sequence length="164" mass="18698">MKGFIAQLLIIALIVNLVSMVRETSMLSSWQKESAPNFELTSLEGNESFIYQTAHGVDHNTVVYFFAPWCSVCRISIQNLQNLYERDENISIVAVALDFVDVDEVALFSQDLNLTFPILLGNEEVKQRYQVSAYPSYYVLNQLGTIEHRSMGYSTELGLFLRSR</sequence>
<dbReference type="PROSITE" id="PS51352">
    <property type="entry name" value="THIOREDOXIN_2"/>
    <property type="match status" value="1"/>
</dbReference>
<feature type="domain" description="Thioredoxin" evidence="1">
    <location>
        <begin position="29"/>
        <end position="164"/>
    </location>
</feature>
<dbReference type="Proteomes" id="UP001248581">
    <property type="component" value="Chromosome"/>
</dbReference>
<dbReference type="Gene3D" id="3.40.30.10">
    <property type="entry name" value="Glutaredoxin"/>
    <property type="match status" value="1"/>
</dbReference>
<protein>
    <submittedName>
        <fullName evidence="2">TlpA disulfide reductase family protein</fullName>
    </submittedName>
</protein>
<name>A0ABY9TEV7_9GAMM</name>
<dbReference type="InterPro" id="IPR036249">
    <property type="entry name" value="Thioredoxin-like_sf"/>
</dbReference>